<dbReference type="EMBL" id="MEHD01000011">
    <property type="protein sequence ID" value="ODR60387.1"/>
    <property type="molecule type" value="Genomic_DNA"/>
</dbReference>
<evidence type="ECO:0000256" key="1">
    <source>
        <dbReference type="ARBA" id="ARBA00023015"/>
    </source>
</evidence>
<dbReference type="Pfam" id="PF02311">
    <property type="entry name" value="AraC_binding"/>
    <property type="match status" value="1"/>
</dbReference>
<dbReference type="Proteomes" id="UP000094869">
    <property type="component" value="Unassembled WGS sequence"/>
</dbReference>
<feature type="domain" description="HTH araC/xylS-type" evidence="4">
    <location>
        <begin position="178"/>
        <end position="276"/>
    </location>
</feature>
<dbReference type="Gene3D" id="2.60.120.10">
    <property type="entry name" value="Jelly Rolls"/>
    <property type="match status" value="1"/>
</dbReference>
<reference evidence="5 8" key="1">
    <citation type="submission" date="2016-07" db="EMBL/GenBank/DDBJ databases">
        <title>Characterization of isolates of Eisenbergiella tayi derived from blood cultures, using whole genome sequencing.</title>
        <authorList>
            <person name="Burdz T."/>
            <person name="Wiebe D."/>
            <person name="Huynh C."/>
            <person name="Bernard K."/>
        </authorList>
    </citation>
    <scope>NUCLEOTIDE SEQUENCE [LARGE SCALE GENOMIC DNA]</scope>
    <source>
        <strain evidence="5 8">NML 110608</strain>
    </source>
</reference>
<dbReference type="CDD" id="cd02208">
    <property type="entry name" value="cupin_RmlC-like"/>
    <property type="match status" value="1"/>
</dbReference>
<dbReference type="Gene3D" id="1.10.10.60">
    <property type="entry name" value="Homeodomain-like"/>
    <property type="match status" value="1"/>
</dbReference>
<keyword evidence="2" id="KW-0238">DNA-binding</keyword>
<dbReference type="SUPFAM" id="SSF51215">
    <property type="entry name" value="Regulatory protein AraC"/>
    <property type="match status" value="1"/>
</dbReference>
<evidence type="ECO:0000313" key="9">
    <source>
        <dbReference type="Proteomes" id="UP000094271"/>
    </source>
</evidence>
<dbReference type="Proteomes" id="UP000094271">
    <property type="component" value="Unassembled WGS sequence"/>
</dbReference>
<gene>
    <name evidence="5" type="primary">rhaS_1</name>
    <name evidence="6" type="ORF">BEI59_19240</name>
    <name evidence="5" type="ORF">BEI61_00120</name>
    <name evidence="7" type="ORF">BEI63_04180</name>
</gene>
<dbReference type="Pfam" id="PF12833">
    <property type="entry name" value="HTH_18"/>
    <property type="match status" value="1"/>
</dbReference>
<dbReference type="OrthoDB" id="253601at2"/>
<dbReference type="SMART" id="SM00342">
    <property type="entry name" value="HTH_ARAC"/>
    <property type="match status" value="1"/>
</dbReference>
<dbReference type="RefSeq" id="WP_069150879.1">
    <property type="nucleotide sequence ID" value="NZ_DAWDRA010000343.1"/>
</dbReference>
<organism evidence="5 8">
    <name type="scientific">Eisenbergiella tayi</name>
    <dbReference type="NCBI Taxonomy" id="1432052"/>
    <lineage>
        <taxon>Bacteria</taxon>
        <taxon>Bacillati</taxon>
        <taxon>Bacillota</taxon>
        <taxon>Clostridia</taxon>
        <taxon>Lachnospirales</taxon>
        <taxon>Lachnospiraceae</taxon>
        <taxon>Eisenbergiella</taxon>
    </lineage>
</organism>
<accession>A0A1E3AJ64</accession>
<keyword evidence="3" id="KW-0804">Transcription</keyword>
<dbReference type="PANTHER" id="PTHR43280">
    <property type="entry name" value="ARAC-FAMILY TRANSCRIPTIONAL REGULATOR"/>
    <property type="match status" value="1"/>
</dbReference>
<dbReference type="PROSITE" id="PS01124">
    <property type="entry name" value="HTH_ARAC_FAMILY_2"/>
    <property type="match status" value="1"/>
</dbReference>
<evidence type="ECO:0000313" key="10">
    <source>
        <dbReference type="Proteomes" id="UP000094869"/>
    </source>
</evidence>
<dbReference type="InterPro" id="IPR003313">
    <property type="entry name" value="AraC-bd"/>
</dbReference>
<evidence type="ECO:0000256" key="2">
    <source>
        <dbReference type="ARBA" id="ARBA00023125"/>
    </source>
</evidence>
<dbReference type="SUPFAM" id="SSF46689">
    <property type="entry name" value="Homeodomain-like"/>
    <property type="match status" value="1"/>
</dbReference>
<keyword evidence="1" id="KW-0805">Transcription regulation</keyword>
<dbReference type="PANTHER" id="PTHR43280:SF2">
    <property type="entry name" value="HTH-TYPE TRANSCRIPTIONAL REGULATOR EXSA"/>
    <property type="match status" value="1"/>
</dbReference>
<evidence type="ECO:0000259" key="4">
    <source>
        <dbReference type="PROSITE" id="PS01124"/>
    </source>
</evidence>
<dbReference type="InterPro" id="IPR037923">
    <property type="entry name" value="HTH-like"/>
</dbReference>
<dbReference type="EMBL" id="MEHA01000015">
    <property type="protein sequence ID" value="ODR48883.1"/>
    <property type="molecule type" value="Genomic_DNA"/>
</dbReference>
<reference evidence="6 9" key="3">
    <citation type="submission" date="2016-08" db="EMBL/GenBank/DDBJ databases">
        <authorList>
            <person name="Seilhamer J.J."/>
        </authorList>
    </citation>
    <scope>NUCLEOTIDE SEQUENCE [LARGE SCALE GENOMIC DNA]</scope>
    <source>
        <strain evidence="6 9">NML150140-1</strain>
    </source>
</reference>
<dbReference type="Proteomes" id="UP000094067">
    <property type="component" value="Unassembled WGS sequence"/>
</dbReference>
<sequence>MNNSVFEPIEHELLAPAKIFVTGMESSHYHWHYDYEILVLLKGRLQVLCGPSPMLMEEGDIFLVNSKMVHGYRGDQENLCLFIQFPSNIFEHISGKGQQLFFYLNSVSKQFPPKGGYEILRRSACKTGLTVYRKDAAAYLAQNAAFYELMAGLAEGVQYDIRRYPRHTDSTAEGQLVAEIGAYIDANCGQQNLTESVSRHFGISEKSLYRYTKSFLGISPKEMIDTARVEKAKGFLRMSRKSISVIGGECGFTNEATFYRVFKKETGITPKEYRRGEGTGPVEKEIQGYLNFDKKEAEKLLHYYAEN</sequence>
<dbReference type="EMBL" id="MCGH01000001">
    <property type="protein sequence ID" value="ODM08491.1"/>
    <property type="molecule type" value="Genomic_DNA"/>
</dbReference>
<keyword evidence="10" id="KW-1185">Reference proteome</keyword>
<proteinExistence type="predicted"/>
<dbReference type="AlphaFoldDB" id="A0A1E3AJ64"/>
<evidence type="ECO:0000313" key="5">
    <source>
        <dbReference type="EMBL" id="ODM08491.1"/>
    </source>
</evidence>
<protein>
    <submittedName>
        <fullName evidence="5">HTH-type transcriptional activator RhaS</fullName>
    </submittedName>
</protein>
<dbReference type="InterPro" id="IPR020449">
    <property type="entry name" value="Tscrpt_reg_AraC-type_HTH"/>
</dbReference>
<dbReference type="InterPro" id="IPR018060">
    <property type="entry name" value="HTH_AraC"/>
</dbReference>
<evidence type="ECO:0000256" key="3">
    <source>
        <dbReference type="ARBA" id="ARBA00023163"/>
    </source>
</evidence>
<dbReference type="PRINTS" id="PR00032">
    <property type="entry name" value="HTHARAC"/>
</dbReference>
<dbReference type="GO" id="GO:0003700">
    <property type="term" value="F:DNA-binding transcription factor activity"/>
    <property type="evidence" value="ECO:0007669"/>
    <property type="project" value="InterPro"/>
</dbReference>
<name>A0A1E3AJ64_9FIRM</name>
<dbReference type="InterPro" id="IPR009057">
    <property type="entry name" value="Homeodomain-like_sf"/>
</dbReference>
<reference evidence="7 10" key="2">
    <citation type="submission" date="2016-08" db="EMBL/GenBank/DDBJ databases">
        <title>Characterization of Isolates of Eisenbergiella tayi Derived from Blood Cultures, Using Whole Genome Sequencing.</title>
        <authorList>
            <person name="Bernier A.-M."/>
            <person name="Burdz T."/>
            <person name="Wiebe D."/>
            <person name="Bernard K."/>
        </authorList>
    </citation>
    <scope>NUCLEOTIDE SEQUENCE [LARGE SCALE GENOMIC DNA]</scope>
    <source>
        <strain evidence="7 10">NML120146</strain>
    </source>
</reference>
<evidence type="ECO:0000313" key="7">
    <source>
        <dbReference type="EMBL" id="ODR60387.1"/>
    </source>
</evidence>
<comment type="caution">
    <text evidence="5">The sequence shown here is derived from an EMBL/GenBank/DDBJ whole genome shotgun (WGS) entry which is preliminary data.</text>
</comment>
<dbReference type="InterPro" id="IPR014710">
    <property type="entry name" value="RmlC-like_jellyroll"/>
</dbReference>
<evidence type="ECO:0000313" key="6">
    <source>
        <dbReference type="EMBL" id="ODR48883.1"/>
    </source>
</evidence>
<dbReference type="GO" id="GO:0043565">
    <property type="term" value="F:sequence-specific DNA binding"/>
    <property type="evidence" value="ECO:0007669"/>
    <property type="project" value="InterPro"/>
</dbReference>
<evidence type="ECO:0000313" key="8">
    <source>
        <dbReference type="Proteomes" id="UP000094067"/>
    </source>
</evidence>